<gene>
    <name evidence="1" type="ORF">BT67DRAFT_50678</name>
</gene>
<dbReference type="EMBL" id="MU853412">
    <property type="protein sequence ID" value="KAK4133437.1"/>
    <property type="molecule type" value="Genomic_DNA"/>
</dbReference>
<dbReference type="Proteomes" id="UP001304895">
    <property type="component" value="Unassembled WGS sequence"/>
</dbReference>
<reference evidence="1" key="1">
    <citation type="journal article" date="2023" name="Mol. Phylogenet. Evol.">
        <title>Genome-scale phylogeny and comparative genomics of the fungal order Sordariales.</title>
        <authorList>
            <person name="Hensen N."/>
            <person name="Bonometti L."/>
            <person name="Westerberg I."/>
            <person name="Brannstrom I.O."/>
            <person name="Guillou S."/>
            <person name="Cros-Aarteil S."/>
            <person name="Calhoun S."/>
            <person name="Haridas S."/>
            <person name="Kuo A."/>
            <person name="Mondo S."/>
            <person name="Pangilinan J."/>
            <person name="Riley R."/>
            <person name="LaButti K."/>
            <person name="Andreopoulos B."/>
            <person name="Lipzen A."/>
            <person name="Chen C."/>
            <person name="Yan M."/>
            <person name="Daum C."/>
            <person name="Ng V."/>
            <person name="Clum A."/>
            <person name="Steindorff A."/>
            <person name="Ohm R.A."/>
            <person name="Martin F."/>
            <person name="Silar P."/>
            <person name="Natvig D.O."/>
            <person name="Lalanne C."/>
            <person name="Gautier V."/>
            <person name="Ament-Velasquez S.L."/>
            <person name="Kruys A."/>
            <person name="Hutchinson M.I."/>
            <person name="Powell A.J."/>
            <person name="Barry K."/>
            <person name="Miller A.N."/>
            <person name="Grigoriev I.V."/>
            <person name="Debuchy R."/>
            <person name="Gladieux P."/>
            <person name="Hiltunen Thoren M."/>
            <person name="Johannesson H."/>
        </authorList>
    </citation>
    <scope>NUCLEOTIDE SEQUENCE</scope>
    <source>
        <strain evidence="1">CBS 123565</strain>
    </source>
</reference>
<name>A0AAN6UI44_9PEZI</name>
<dbReference type="AlphaFoldDB" id="A0AAN6UI44"/>
<evidence type="ECO:0000313" key="1">
    <source>
        <dbReference type="EMBL" id="KAK4133437.1"/>
    </source>
</evidence>
<protein>
    <submittedName>
        <fullName evidence="1">Uncharacterized protein</fullName>
    </submittedName>
</protein>
<reference evidence="1" key="2">
    <citation type="submission" date="2023-05" db="EMBL/GenBank/DDBJ databases">
        <authorList>
            <consortium name="Lawrence Berkeley National Laboratory"/>
            <person name="Steindorff A."/>
            <person name="Hensen N."/>
            <person name="Bonometti L."/>
            <person name="Westerberg I."/>
            <person name="Brannstrom I.O."/>
            <person name="Guillou S."/>
            <person name="Cros-Aarteil S."/>
            <person name="Calhoun S."/>
            <person name="Haridas S."/>
            <person name="Kuo A."/>
            <person name="Mondo S."/>
            <person name="Pangilinan J."/>
            <person name="Riley R."/>
            <person name="Labutti K."/>
            <person name="Andreopoulos B."/>
            <person name="Lipzen A."/>
            <person name="Chen C."/>
            <person name="Yanf M."/>
            <person name="Daum C."/>
            <person name="Ng V."/>
            <person name="Clum A."/>
            <person name="Ohm R."/>
            <person name="Martin F."/>
            <person name="Silar P."/>
            <person name="Natvig D."/>
            <person name="Lalanne C."/>
            <person name="Gautier V."/>
            <person name="Ament-Velasquez S.L."/>
            <person name="Kruys A."/>
            <person name="Hutchinson M.I."/>
            <person name="Powell A.J."/>
            <person name="Barry K."/>
            <person name="Miller A.N."/>
            <person name="Grigoriev I.V."/>
            <person name="Debuchy R."/>
            <person name="Gladieux P."/>
            <person name="Thoren M.H."/>
            <person name="Johannesson H."/>
        </authorList>
    </citation>
    <scope>NUCLEOTIDE SEQUENCE</scope>
    <source>
        <strain evidence="1">CBS 123565</strain>
    </source>
</reference>
<keyword evidence="2" id="KW-1185">Reference proteome</keyword>
<evidence type="ECO:0000313" key="2">
    <source>
        <dbReference type="Proteomes" id="UP001304895"/>
    </source>
</evidence>
<organism evidence="1 2">
    <name type="scientific">Trichocladium antarcticum</name>
    <dbReference type="NCBI Taxonomy" id="1450529"/>
    <lineage>
        <taxon>Eukaryota</taxon>
        <taxon>Fungi</taxon>
        <taxon>Dikarya</taxon>
        <taxon>Ascomycota</taxon>
        <taxon>Pezizomycotina</taxon>
        <taxon>Sordariomycetes</taxon>
        <taxon>Sordariomycetidae</taxon>
        <taxon>Sordariales</taxon>
        <taxon>Chaetomiaceae</taxon>
        <taxon>Trichocladium</taxon>
    </lineage>
</organism>
<sequence length="202" mass="21618">MRAAVSTMGLGSRQWASGLDNGPQVCLKAPASRNPVIAVAGYAYTPDQAHERVLCGERRKNAKTLYPRSSAPVDGRSQLSTEPHQKVLTYLPCPPVLYGAGSVSLTLIHREKIVPMAGPVFVSQQNDETTASYAFALRKEPLAAGTDCSLPGALPEFQDLGAMSLSLRCPLPACPLTSLDRDVSCCARGATTEASWMRPYQP</sequence>
<proteinExistence type="predicted"/>
<accession>A0AAN6UI44</accession>
<comment type="caution">
    <text evidence="1">The sequence shown here is derived from an EMBL/GenBank/DDBJ whole genome shotgun (WGS) entry which is preliminary data.</text>
</comment>